<organism evidence="3 4">
    <name type="scientific">Caerostris extrusa</name>
    <name type="common">Bark spider</name>
    <name type="synonym">Caerostris bankana</name>
    <dbReference type="NCBI Taxonomy" id="172846"/>
    <lineage>
        <taxon>Eukaryota</taxon>
        <taxon>Metazoa</taxon>
        <taxon>Ecdysozoa</taxon>
        <taxon>Arthropoda</taxon>
        <taxon>Chelicerata</taxon>
        <taxon>Arachnida</taxon>
        <taxon>Araneae</taxon>
        <taxon>Araneomorphae</taxon>
        <taxon>Entelegynae</taxon>
        <taxon>Araneoidea</taxon>
        <taxon>Araneidae</taxon>
        <taxon>Caerostris</taxon>
    </lineage>
</organism>
<keyword evidence="1" id="KW-1133">Transmembrane helix</keyword>
<keyword evidence="4" id="KW-1185">Reference proteome</keyword>
<sequence>MPDEGSFPRRTSSPTEAMASTSAIFLLALTGLWICLAAGEECSTELASACYNSLVHYEGLGFPLYGETEQELDETCGQINHYFDCAEKFIVCRNHTKCDKECEEMIEDIEIFVAQTQLRELQHDLCDVLSPMRQSYLENYLCLEDLADEYTACHNDSQKSQEYMAHITDNKEMHLAKCCFFSWYQDCFTNITRDSCSVNATVFVSVSLHKLIGRAADVICHDTHVVCSSPPSEKDRKVVTTTEETFTEDHSSASHLLISFLLIFLSISIHFSLQ</sequence>
<keyword evidence="1" id="KW-0472">Membrane</keyword>
<feature type="transmembrane region" description="Helical" evidence="1">
    <location>
        <begin position="253"/>
        <end position="273"/>
    </location>
</feature>
<proteinExistence type="predicted"/>
<dbReference type="EMBL" id="BPLR01003048">
    <property type="protein sequence ID" value="GIX80596.1"/>
    <property type="molecule type" value="Genomic_DNA"/>
</dbReference>
<feature type="signal peptide" evidence="2">
    <location>
        <begin position="1"/>
        <end position="39"/>
    </location>
</feature>
<accession>A0AAV4N7U9</accession>
<gene>
    <name evidence="3" type="primary">AVEN_158865_1</name>
    <name evidence="3" type="ORF">CEXT_349851</name>
</gene>
<keyword evidence="1" id="KW-0812">Transmembrane</keyword>
<dbReference type="PANTHER" id="PTHR33964">
    <property type="entry name" value="RE45066P-RELATED"/>
    <property type="match status" value="1"/>
</dbReference>
<evidence type="ECO:0000256" key="2">
    <source>
        <dbReference type="SAM" id="SignalP"/>
    </source>
</evidence>
<feature type="chain" id="PRO_5043966191" description="Secreted protein" evidence="2">
    <location>
        <begin position="40"/>
        <end position="274"/>
    </location>
</feature>
<name>A0AAV4N7U9_CAEEX</name>
<dbReference type="AlphaFoldDB" id="A0AAV4N7U9"/>
<protein>
    <recommendedName>
        <fullName evidence="5">Secreted protein</fullName>
    </recommendedName>
</protein>
<reference evidence="3 4" key="1">
    <citation type="submission" date="2021-06" db="EMBL/GenBank/DDBJ databases">
        <title>Caerostris extrusa draft genome.</title>
        <authorList>
            <person name="Kono N."/>
            <person name="Arakawa K."/>
        </authorList>
    </citation>
    <scope>NUCLEOTIDE SEQUENCE [LARGE SCALE GENOMIC DNA]</scope>
</reference>
<comment type="caution">
    <text evidence="3">The sequence shown here is derived from an EMBL/GenBank/DDBJ whole genome shotgun (WGS) entry which is preliminary data.</text>
</comment>
<evidence type="ECO:0000256" key="1">
    <source>
        <dbReference type="SAM" id="Phobius"/>
    </source>
</evidence>
<evidence type="ECO:0000313" key="4">
    <source>
        <dbReference type="Proteomes" id="UP001054945"/>
    </source>
</evidence>
<evidence type="ECO:0000313" key="3">
    <source>
        <dbReference type="EMBL" id="GIX80596.1"/>
    </source>
</evidence>
<evidence type="ECO:0008006" key="5">
    <source>
        <dbReference type="Google" id="ProtNLM"/>
    </source>
</evidence>
<dbReference type="Proteomes" id="UP001054945">
    <property type="component" value="Unassembled WGS sequence"/>
</dbReference>
<dbReference type="PANTHER" id="PTHR33964:SF1">
    <property type="entry name" value="RE45066P"/>
    <property type="match status" value="1"/>
</dbReference>
<keyword evidence="2" id="KW-0732">Signal</keyword>